<evidence type="ECO:0000313" key="2">
    <source>
        <dbReference type="Proteomes" id="UP000054018"/>
    </source>
</evidence>
<sequence length="99" mass="11372">MRYYGAHSLELCLGRLKRKPTQSTRSTQSSPTICNYSILPVRICKHYQAALRNQKIHCCETNTTTVWSRLLVDVNANATFTPPVFVLHAFQLPENHQQQ</sequence>
<name>A0A0C9ZE91_9AGAM</name>
<reference evidence="2" key="2">
    <citation type="submission" date="2015-01" db="EMBL/GenBank/DDBJ databases">
        <title>Evolutionary Origins and Diversification of the Mycorrhizal Mutualists.</title>
        <authorList>
            <consortium name="DOE Joint Genome Institute"/>
            <consortium name="Mycorrhizal Genomics Consortium"/>
            <person name="Kohler A."/>
            <person name="Kuo A."/>
            <person name="Nagy L.G."/>
            <person name="Floudas D."/>
            <person name="Copeland A."/>
            <person name="Barry K.W."/>
            <person name="Cichocki N."/>
            <person name="Veneault-Fourrey C."/>
            <person name="LaButti K."/>
            <person name="Lindquist E.A."/>
            <person name="Lipzen A."/>
            <person name="Lundell T."/>
            <person name="Morin E."/>
            <person name="Murat C."/>
            <person name="Riley R."/>
            <person name="Ohm R."/>
            <person name="Sun H."/>
            <person name="Tunlid A."/>
            <person name="Henrissat B."/>
            <person name="Grigoriev I.V."/>
            <person name="Hibbett D.S."/>
            <person name="Martin F."/>
        </authorList>
    </citation>
    <scope>NUCLEOTIDE SEQUENCE [LARGE SCALE GENOMIC DNA]</scope>
    <source>
        <strain evidence="2">441</strain>
    </source>
</reference>
<reference evidence="1 2" key="1">
    <citation type="submission" date="2014-04" db="EMBL/GenBank/DDBJ databases">
        <authorList>
            <consortium name="DOE Joint Genome Institute"/>
            <person name="Kuo A."/>
            <person name="Kohler A."/>
            <person name="Costa M.D."/>
            <person name="Nagy L.G."/>
            <person name="Floudas D."/>
            <person name="Copeland A."/>
            <person name="Barry K.W."/>
            <person name="Cichocki N."/>
            <person name="Veneault-Fourrey C."/>
            <person name="LaButti K."/>
            <person name="Lindquist E.A."/>
            <person name="Lipzen A."/>
            <person name="Lundell T."/>
            <person name="Morin E."/>
            <person name="Murat C."/>
            <person name="Sun H."/>
            <person name="Tunlid A."/>
            <person name="Henrissat B."/>
            <person name="Grigoriev I.V."/>
            <person name="Hibbett D.S."/>
            <person name="Martin F."/>
            <person name="Nordberg H.P."/>
            <person name="Cantor M.N."/>
            <person name="Hua S.X."/>
        </authorList>
    </citation>
    <scope>NUCLEOTIDE SEQUENCE [LARGE SCALE GENOMIC DNA]</scope>
    <source>
        <strain evidence="1 2">441</strain>
    </source>
</reference>
<dbReference type="AlphaFoldDB" id="A0A0C9ZE91"/>
<evidence type="ECO:0000313" key="1">
    <source>
        <dbReference type="EMBL" id="KIK24239.1"/>
    </source>
</evidence>
<proteinExistence type="predicted"/>
<dbReference type="HOGENOM" id="CLU_2321272_0_0_1"/>
<gene>
    <name evidence="1" type="ORF">PISMIDRAFT_414849</name>
</gene>
<organism evidence="1 2">
    <name type="scientific">Pisolithus microcarpus 441</name>
    <dbReference type="NCBI Taxonomy" id="765257"/>
    <lineage>
        <taxon>Eukaryota</taxon>
        <taxon>Fungi</taxon>
        <taxon>Dikarya</taxon>
        <taxon>Basidiomycota</taxon>
        <taxon>Agaricomycotina</taxon>
        <taxon>Agaricomycetes</taxon>
        <taxon>Agaricomycetidae</taxon>
        <taxon>Boletales</taxon>
        <taxon>Sclerodermatineae</taxon>
        <taxon>Pisolithaceae</taxon>
        <taxon>Pisolithus</taxon>
    </lineage>
</organism>
<keyword evidence="2" id="KW-1185">Reference proteome</keyword>
<accession>A0A0C9ZE91</accession>
<protein>
    <submittedName>
        <fullName evidence="1">Unplaced genomic scaffold scaffold_34, whole genome shotgun sequence</fullName>
    </submittedName>
</protein>
<dbReference type="EMBL" id="KN833718">
    <property type="protein sequence ID" value="KIK24239.1"/>
    <property type="molecule type" value="Genomic_DNA"/>
</dbReference>
<dbReference type="Proteomes" id="UP000054018">
    <property type="component" value="Unassembled WGS sequence"/>
</dbReference>